<protein>
    <recommendedName>
        <fullName evidence="2">Hint domain-containing protein</fullName>
    </recommendedName>
</protein>
<keyword evidence="4" id="KW-1185">Reference proteome</keyword>
<dbReference type="Pfam" id="PF01079">
    <property type="entry name" value="Hint"/>
    <property type="match status" value="1"/>
</dbReference>
<proteinExistence type="predicted"/>
<evidence type="ECO:0000259" key="2">
    <source>
        <dbReference type="SMART" id="SM00306"/>
    </source>
</evidence>
<keyword evidence="1" id="KW-1133">Transmembrane helix</keyword>
<dbReference type="SMART" id="SM00306">
    <property type="entry name" value="HintN"/>
    <property type="match status" value="1"/>
</dbReference>
<dbReference type="GO" id="GO:0016540">
    <property type="term" value="P:protein autoprocessing"/>
    <property type="evidence" value="ECO:0007669"/>
    <property type="project" value="InterPro"/>
</dbReference>
<dbReference type="InterPro" id="IPR036844">
    <property type="entry name" value="Hint_dom_sf"/>
</dbReference>
<dbReference type="GO" id="GO:0016539">
    <property type="term" value="P:intein-mediated protein splicing"/>
    <property type="evidence" value="ECO:0007669"/>
    <property type="project" value="InterPro"/>
</dbReference>
<dbReference type="AlphaFoldDB" id="A0A815FWP7"/>
<dbReference type="InterPro" id="IPR003587">
    <property type="entry name" value="Hint_dom_N"/>
</dbReference>
<name>A0A815FWP7_ADIRI</name>
<reference evidence="3" key="1">
    <citation type="submission" date="2021-02" db="EMBL/GenBank/DDBJ databases">
        <authorList>
            <person name="Nowell W R."/>
        </authorList>
    </citation>
    <scope>NUCLEOTIDE SEQUENCE</scope>
</reference>
<dbReference type="CDD" id="cd00081">
    <property type="entry name" value="Hint"/>
    <property type="match status" value="1"/>
</dbReference>
<dbReference type="SUPFAM" id="SSF51294">
    <property type="entry name" value="Hedgehog/intein (Hint) domain"/>
    <property type="match status" value="1"/>
</dbReference>
<sequence>MKKIESLPEWSDHTYLTPTIPSSATSLRSNRMIDCALIIRGLGVDLQRYNGNITSDHKPKSTSTDNQSGFHEHFRLQTRVLLFLEDLRSMMSNSSPIGTVFAHFRSPFDQLWFLGCISKPSRLGIPSAYLNWDHLLTPPLYHEAISSQQQIPNQYLMLSNTHTIVRSPAHENHEEIPSQRHRYQAVILTAIIVGGIILLAIIASFTYIFVKRNPVTPPAPMTTTTKRPICLNGDGLLVREDGSRVKIRDVKIGDKILVAHQKNEKEIEFRPSPIIAMDIFQKCKNNSFVNYLQMEFESNVDIQSLRLTPKHSLLVRKADQSQGKYLFADQAKIGDYLYLMKNSSHPVVEMVTNAIIKLFDDYSFRRMGHQYECPFCRDFSINVLKMLFVHMEKFHTKEFLDMVQQHRDALNVLDEAIMNIPDEADDEIPDHFVLHHLHL</sequence>
<keyword evidence="1" id="KW-0472">Membrane</keyword>
<dbReference type="InterPro" id="IPR001767">
    <property type="entry name" value="Hedgehog_Hint"/>
</dbReference>
<dbReference type="EMBL" id="CAJNOR010002712">
    <property type="protein sequence ID" value="CAF1330907.1"/>
    <property type="molecule type" value="Genomic_DNA"/>
</dbReference>
<keyword evidence="1" id="KW-0812">Transmembrane</keyword>
<feature type="transmembrane region" description="Helical" evidence="1">
    <location>
        <begin position="185"/>
        <end position="210"/>
    </location>
</feature>
<evidence type="ECO:0000256" key="1">
    <source>
        <dbReference type="SAM" id="Phobius"/>
    </source>
</evidence>
<dbReference type="PROSITE" id="PS50817">
    <property type="entry name" value="INTEIN_N_TER"/>
    <property type="match status" value="1"/>
</dbReference>
<evidence type="ECO:0000313" key="4">
    <source>
        <dbReference type="Proteomes" id="UP000663828"/>
    </source>
</evidence>
<dbReference type="InterPro" id="IPR006141">
    <property type="entry name" value="Intein_N"/>
</dbReference>
<accession>A0A815FWP7</accession>
<dbReference type="Proteomes" id="UP000663828">
    <property type="component" value="Unassembled WGS sequence"/>
</dbReference>
<feature type="domain" description="Hint" evidence="2">
    <location>
        <begin position="228"/>
        <end position="341"/>
    </location>
</feature>
<gene>
    <name evidence="3" type="ORF">XAT740_LOCUS30426</name>
</gene>
<comment type="caution">
    <text evidence="3">The sequence shown here is derived from an EMBL/GenBank/DDBJ whole genome shotgun (WGS) entry which is preliminary data.</text>
</comment>
<dbReference type="Gene3D" id="2.170.16.10">
    <property type="entry name" value="Hedgehog/Intein (Hint) domain"/>
    <property type="match status" value="1"/>
</dbReference>
<organism evidence="3 4">
    <name type="scientific">Adineta ricciae</name>
    <name type="common">Rotifer</name>
    <dbReference type="NCBI Taxonomy" id="249248"/>
    <lineage>
        <taxon>Eukaryota</taxon>
        <taxon>Metazoa</taxon>
        <taxon>Spiralia</taxon>
        <taxon>Gnathifera</taxon>
        <taxon>Rotifera</taxon>
        <taxon>Eurotatoria</taxon>
        <taxon>Bdelloidea</taxon>
        <taxon>Adinetida</taxon>
        <taxon>Adinetidae</taxon>
        <taxon>Adineta</taxon>
    </lineage>
</organism>
<evidence type="ECO:0000313" key="3">
    <source>
        <dbReference type="EMBL" id="CAF1330907.1"/>
    </source>
</evidence>